<comment type="caution">
    <text evidence="1">The sequence shown here is derived from an EMBL/GenBank/DDBJ whole genome shotgun (WGS) entry which is preliminary data.</text>
</comment>
<evidence type="ECO:0000313" key="1">
    <source>
        <dbReference type="EMBL" id="KAG6499764.1"/>
    </source>
</evidence>
<protein>
    <submittedName>
        <fullName evidence="1">Uncharacterized protein</fullName>
    </submittedName>
</protein>
<evidence type="ECO:0000313" key="2">
    <source>
        <dbReference type="Proteomes" id="UP000734854"/>
    </source>
</evidence>
<dbReference type="InterPro" id="IPR036157">
    <property type="entry name" value="dUTPase-like_sf"/>
</dbReference>
<sequence>MPITGYMCIDQKKLCLLLITTKQTEVLFKKKAFINYGVVECNISTWEFFRYEYKYCIDNAKEQWRLLSSETIDGKVTKQFWQQWRGYEAWQNSEVNLLITKGLVGRLSNTPNVGFAYEIQGVVDYLTSHGVKALPGRSFSTSRLQDLNWTINPTQIAIPMQSAEVNSQTMMDGRISLSFSNYAAAQPAEEPKYNNNDEEILAVLIETHPRVFTHYEGTEEEYFENYGDYDEYMVKGKQVTEQEEERYSFETHILVNRMFPQAILPKWQTEGSVGLDIAASHASIIEPYGKDLIHTGLRMEIPINLKAFCG</sequence>
<keyword evidence="2" id="KW-1185">Reference proteome</keyword>
<reference evidence="1 2" key="1">
    <citation type="submission" date="2020-08" db="EMBL/GenBank/DDBJ databases">
        <title>Plant Genome Project.</title>
        <authorList>
            <person name="Zhang R.-G."/>
        </authorList>
    </citation>
    <scope>NUCLEOTIDE SEQUENCE [LARGE SCALE GENOMIC DNA]</scope>
    <source>
        <tissue evidence="1">Rhizome</tissue>
    </source>
</reference>
<organism evidence="1 2">
    <name type="scientific">Zingiber officinale</name>
    <name type="common">Ginger</name>
    <name type="synonym">Amomum zingiber</name>
    <dbReference type="NCBI Taxonomy" id="94328"/>
    <lineage>
        <taxon>Eukaryota</taxon>
        <taxon>Viridiplantae</taxon>
        <taxon>Streptophyta</taxon>
        <taxon>Embryophyta</taxon>
        <taxon>Tracheophyta</taxon>
        <taxon>Spermatophyta</taxon>
        <taxon>Magnoliopsida</taxon>
        <taxon>Liliopsida</taxon>
        <taxon>Zingiberales</taxon>
        <taxon>Zingiberaceae</taxon>
        <taxon>Zingiber</taxon>
    </lineage>
</organism>
<gene>
    <name evidence="1" type="ORF">ZIOFF_039556</name>
</gene>
<accession>A0A8J5KXA1</accession>
<dbReference type="SUPFAM" id="SSF51283">
    <property type="entry name" value="dUTPase-like"/>
    <property type="match status" value="1"/>
</dbReference>
<name>A0A8J5KXA1_ZINOF</name>
<dbReference type="Gene3D" id="2.70.40.10">
    <property type="match status" value="1"/>
</dbReference>
<dbReference type="AlphaFoldDB" id="A0A8J5KXA1"/>
<dbReference type="Proteomes" id="UP000734854">
    <property type="component" value="Unassembled WGS sequence"/>
</dbReference>
<dbReference type="EMBL" id="JACMSC010000011">
    <property type="protein sequence ID" value="KAG6499764.1"/>
    <property type="molecule type" value="Genomic_DNA"/>
</dbReference>
<proteinExistence type="predicted"/>